<evidence type="ECO:0000256" key="1">
    <source>
        <dbReference type="SAM" id="MobiDB-lite"/>
    </source>
</evidence>
<comment type="caution">
    <text evidence="2">The sequence shown here is derived from an EMBL/GenBank/DDBJ whole genome shotgun (WGS) entry which is preliminary data.</text>
</comment>
<accession>A0AAD3D3E7</accession>
<dbReference type="AlphaFoldDB" id="A0AAD3D3E7"/>
<protein>
    <submittedName>
        <fullName evidence="2">Uncharacterized protein</fullName>
    </submittedName>
</protein>
<reference evidence="2 3" key="1">
    <citation type="journal article" date="2021" name="Sci. Rep.">
        <title>The genome of the diatom Chaetoceros tenuissimus carries an ancient integrated fragment of an extant virus.</title>
        <authorList>
            <person name="Hongo Y."/>
            <person name="Kimura K."/>
            <person name="Takaki Y."/>
            <person name="Yoshida Y."/>
            <person name="Baba S."/>
            <person name="Kobayashi G."/>
            <person name="Nagasaki K."/>
            <person name="Hano T."/>
            <person name="Tomaru Y."/>
        </authorList>
    </citation>
    <scope>NUCLEOTIDE SEQUENCE [LARGE SCALE GENOMIC DNA]</scope>
    <source>
        <strain evidence="2 3">NIES-3715</strain>
    </source>
</reference>
<sequence length="202" mass="22621">MSSPNNNNYKFIDTTSKRRPSSQMFPYTHSLQRTSSTQSEYNDGHSLTYSASSSQAGESTDSSEVADIEFLNDVLVREQSIHELESIQAQGVRVYRQLSRESGSIGKDVQSGGQPSASSHDHNHTPHKRLSKISYDSPTMVSTDISCDHTPNMNTPSTRASTVTPTSSYKRKQQKKEEEEKWYSKSWMCGFTDALEALNLKP</sequence>
<feature type="region of interest" description="Disordered" evidence="1">
    <location>
        <begin position="147"/>
        <end position="177"/>
    </location>
</feature>
<keyword evidence="3" id="KW-1185">Reference proteome</keyword>
<name>A0AAD3D3E7_9STRA</name>
<evidence type="ECO:0000313" key="3">
    <source>
        <dbReference type="Proteomes" id="UP001054902"/>
    </source>
</evidence>
<feature type="compositionally biased region" description="Polar residues" evidence="1">
    <location>
        <begin position="21"/>
        <end position="63"/>
    </location>
</feature>
<organism evidence="2 3">
    <name type="scientific">Chaetoceros tenuissimus</name>
    <dbReference type="NCBI Taxonomy" id="426638"/>
    <lineage>
        <taxon>Eukaryota</taxon>
        <taxon>Sar</taxon>
        <taxon>Stramenopiles</taxon>
        <taxon>Ochrophyta</taxon>
        <taxon>Bacillariophyta</taxon>
        <taxon>Coscinodiscophyceae</taxon>
        <taxon>Chaetocerotophycidae</taxon>
        <taxon>Chaetocerotales</taxon>
        <taxon>Chaetocerotaceae</taxon>
        <taxon>Chaetoceros</taxon>
    </lineage>
</organism>
<gene>
    <name evidence="2" type="ORF">CTEN210_12301</name>
</gene>
<dbReference type="EMBL" id="BLLK01000051">
    <property type="protein sequence ID" value="GFH55825.1"/>
    <property type="molecule type" value="Genomic_DNA"/>
</dbReference>
<evidence type="ECO:0000313" key="2">
    <source>
        <dbReference type="EMBL" id="GFH55825.1"/>
    </source>
</evidence>
<feature type="region of interest" description="Disordered" evidence="1">
    <location>
        <begin position="1"/>
        <end position="64"/>
    </location>
</feature>
<proteinExistence type="predicted"/>
<dbReference type="Proteomes" id="UP001054902">
    <property type="component" value="Unassembled WGS sequence"/>
</dbReference>
<feature type="compositionally biased region" description="Polar residues" evidence="1">
    <location>
        <begin position="147"/>
        <end position="166"/>
    </location>
</feature>
<feature type="region of interest" description="Disordered" evidence="1">
    <location>
        <begin position="103"/>
        <end position="130"/>
    </location>
</feature>